<feature type="transmembrane region" description="Helical" evidence="1">
    <location>
        <begin position="198"/>
        <end position="218"/>
    </location>
</feature>
<feature type="transmembrane region" description="Helical" evidence="1">
    <location>
        <begin position="168"/>
        <end position="186"/>
    </location>
</feature>
<feature type="domain" description="DUF112" evidence="2">
    <location>
        <begin position="19"/>
        <end position="439"/>
    </location>
</feature>
<organism evidence="3 5">
    <name type="scientific">Saliniramus fredricksonii</name>
    <dbReference type="NCBI Taxonomy" id="1653334"/>
    <lineage>
        <taxon>Bacteria</taxon>
        <taxon>Pseudomonadati</taxon>
        <taxon>Pseudomonadota</taxon>
        <taxon>Alphaproteobacteria</taxon>
        <taxon>Hyphomicrobiales</taxon>
        <taxon>Salinarimonadaceae</taxon>
        <taxon>Saliniramus</taxon>
    </lineage>
</organism>
<feature type="transmembrane region" description="Helical" evidence="1">
    <location>
        <begin position="18"/>
        <end position="48"/>
    </location>
</feature>
<feature type="transmembrane region" description="Helical" evidence="1">
    <location>
        <begin position="418"/>
        <end position="444"/>
    </location>
</feature>
<dbReference type="Proteomes" id="UP000182800">
    <property type="component" value="Unassembled WGS sequence"/>
</dbReference>
<feature type="transmembrane region" description="Helical" evidence="1">
    <location>
        <begin position="143"/>
        <end position="162"/>
    </location>
</feature>
<dbReference type="OrthoDB" id="9791872at2"/>
<feature type="transmembrane region" description="Helical" evidence="1">
    <location>
        <begin position="384"/>
        <end position="406"/>
    </location>
</feature>
<evidence type="ECO:0000313" key="5">
    <source>
        <dbReference type="Proteomes" id="UP000050497"/>
    </source>
</evidence>
<reference evidence="3 5" key="1">
    <citation type="submission" date="2015-09" db="EMBL/GenBank/DDBJ databases">
        <title>Identification and resolution of microdiversity through metagenomic sequencing of parallel consortia.</title>
        <authorList>
            <person name="Nelson W.C."/>
            <person name="Romine M.F."/>
            <person name="Lindemann S.R."/>
        </authorList>
    </citation>
    <scope>NUCLEOTIDE SEQUENCE [LARGE SCALE GENOMIC DNA]</scope>
    <source>
        <strain evidence="3">HL-109</strain>
    </source>
</reference>
<evidence type="ECO:0000313" key="4">
    <source>
        <dbReference type="EMBL" id="SCC82765.1"/>
    </source>
</evidence>
<feature type="transmembrane region" description="Helical" evidence="1">
    <location>
        <begin position="355"/>
        <end position="378"/>
    </location>
</feature>
<dbReference type="EMBL" id="LJSX01000001">
    <property type="protein sequence ID" value="KPQ12560.1"/>
    <property type="molecule type" value="Genomic_DNA"/>
</dbReference>
<dbReference type="Proteomes" id="UP000050497">
    <property type="component" value="Unassembled WGS sequence"/>
</dbReference>
<feature type="transmembrane region" description="Helical" evidence="1">
    <location>
        <begin position="464"/>
        <end position="488"/>
    </location>
</feature>
<feature type="transmembrane region" description="Helical" evidence="1">
    <location>
        <begin position="60"/>
        <end position="81"/>
    </location>
</feature>
<keyword evidence="6" id="KW-1185">Reference proteome</keyword>
<keyword evidence="1" id="KW-0472">Membrane</keyword>
<dbReference type="InterPro" id="IPR002823">
    <property type="entry name" value="DUF112_TM"/>
</dbReference>
<dbReference type="PATRIC" id="fig|1653334.4.peg.1811"/>
<dbReference type="PANTHER" id="PTHR35342">
    <property type="entry name" value="TRICARBOXYLIC TRANSPORT PROTEIN"/>
    <property type="match status" value="1"/>
</dbReference>
<protein>
    <submittedName>
        <fullName evidence="3">TTT family transport system large permease component</fullName>
    </submittedName>
    <submittedName>
        <fullName evidence="4">Tricarboxylic transport membrane protein</fullName>
    </submittedName>
</protein>
<name>A0A0P7YDT9_9HYPH</name>
<keyword evidence="1" id="KW-0812">Transmembrane</keyword>
<dbReference type="EMBL" id="FMBM01000003">
    <property type="protein sequence ID" value="SCC82765.1"/>
    <property type="molecule type" value="Genomic_DNA"/>
</dbReference>
<proteinExistence type="predicted"/>
<evidence type="ECO:0000313" key="6">
    <source>
        <dbReference type="Proteomes" id="UP000182800"/>
    </source>
</evidence>
<dbReference type="AlphaFoldDB" id="A0A0P7YDT9"/>
<evidence type="ECO:0000313" key="3">
    <source>
        <dbReference type="EMBL" id="KPQ12560.1"/>
    </source>
</evidence>
<dbReference type="Pfam" id="PF01970">
    <property type="entry name" value="TctA"/>
    <property type="match status" value="1"/>
</dbReference>
<reference evidence="4 6" key="2">
    <citation type="submission" date="2016-08" db="EMBL/GenBank/DDBJ databases">
        <authorList>
            <person name="Varghese N."/>
            <person name="Submissions Spin"/>
        </authorList>
    </citation>
    <scope>NUCLEOTIDE SEQUENCE [LARGE SCALE GENOMIC DNA]</scope>
    <source>
        <strain evidence="4 6">HL-109</strain>
    </source>
</reference>
<gene>
    <name evidence="4" type="ORF">GA0071312_3775</name>
    <name evidence="3" type="ORF">HLUCCO17_00265</name>
</gene>
<feature type="transmembrane region" description="Helical" evidence="1">
    <location>
        <begin position="315"/>
        <end position="343"/>
    </location>
</feature>
<feature type="transmembrane region" description="Helical" evidence="1">
    <location>
        <begin position="259"/>
        <end position="281"/>
    </location>
</feature>
<keyword evidence="1" id="KW-1133">Transmembrane helix</keyword>
<feature type="transmembrane region" description="Helical" evidence="1">
    <location>
        <begin position="107"/>
        <end position="131"/>
    </location>
</feature>
<sequence>MLAELPGAIGLFAGDLQLLGVVCLGVLLGVFVGAVPGLTATLAIALLLPFTFGMPALEAILLMTGIFVGGIYGGSATAIMVRVPGAPANTMTMLDGHEMLKQGKPELALGLATAASVFGGLVGGVLLILFAPQLARFSLEFQSPEIFALVVLALVAVAAVSQESLVKGLIATVIGLMISTIGIDLAGVPRYTFEVFRLYTGVPLIPLVIGLFALAEVLRRLEEPLSRPRQVAWISFWRIFAFVPVWRQVGWKLPIKSSLIGAVIGALPGAGAAMAAFLAYAEAKRSSPHPEKFGTGIPEGIVAPESANNAMTGGAFIPMLAFGIPGDSVTAVILGALVIQGIVPGPQLFTQAGDLVLPLMVGFLFAYLVLMVLGLLLLPWFARVAVIDHAVLFPMIAAVAVVAAYVSERSLFAMGAMVVIGIGAWLLQRLQFSLVPVLLGVILGPLLERNFRRALGISGGDPTILVSSWIAVLLLLTAALLAFYFAWIQPRQQRRRARERAASGASQEENDA</sequence>
<accession>A0A0P7YDT9</accession>
<evidence type="ECO:0000259" key="2">
    <source>
        <dbReference type="Pfam" id="PF01970"/>
    </source>
</evidence>
<dbReference type="PANTHER" id="PTHR35342:SF5">
    <property type="entry name" value="TRICARBOXYLIC TRANSPORT PROTEIN"/>
    <property type="match status" value="1"/>
</dbReference>
<comment type="caution">
    <text evidence="3">The sequence shown here is derived from an EMBL/GenBank/DDBJ whole genome shotgun (WGS) entry which is preliminary data.</text>
</comment>
<evidence type="ECO:0000256" key="1">
    <source>
        <dbReference type="SAM" id="Phobius"/>
    </source>
</evidence>
<dbReference type="STRING" id="1653334.GA0071312_3775"/>
<dbReference type="RefSeq" id="WP_074446537.1">
    <property type="nucleotide sequence ID" value="NZ_FMBM01000003.1"/>
</dbReference>